<dbReference type="Pfam" id="PF00005">
    <property type="entry name" value="ABC_tran"/>
    <property type="match status" value="2"/>
</dbReference>
<evidence type="ECO:0000259" key="11">
    <source>
        <dbReference type="PROSITE" id="PS50893"/>
    </source>
</evidence>
<feature type="transmembrane region" description="Helical" evidence="10">
    <location>
        <begin position="1316"/>
        <end position="1339"/>
    </location>
</feature>
<dbReference type="Proteomes" id="UP001583177">
    <property type="component" value="Unassembled WGS sequence"/>
</dbReference>
<evidence type="ECO:0000313" key="13">
    <source>
        <dbReference type="Proteomes" id="UP001583177"/>
    </source>
</evidence>
<evidence type="ECO:0000256" key="5">
    <source>
        <dbReference type="ARBA" id="ARBA00022741"/>
    </source>
</evidence>
<dbReference type="PANTHER" id="PTHR19241">
    <property type="entry name" value="ATP-BINDING CASSETTE TRANSPORTER"/>
    <property type="match status" value="1"/>
</dbReference>
<evidence type="ECO:0000256" key="2">
    <source>
        <dbReference type="ARBA" id="ARBA00006012"/>
    </source>
</evidence>
<gene>
    <name evidence="12" type="primary">CDR1_1</name>
    <name evidence="12" type="ORF">Daus18300_000488</name>
</gene>
<dbReference type="InterPro" id="IPR034003">
    <property type="entry name" value="ABCG_PDR_2"/>
</dbReference>
<feature type="transmembrane region" description="Helical" evidence="10">
    <location>
        <begin position="550"/>
        <end position="572"/>
    </location>
</feature>
<dbReference type="EMBL" id="JAWRVE010000003">
    <property type="protein sequence ID" value="KAL1882850.1"/>
    <property type="molecule type" value="Genomic_DNA"/>
</dbReference>
<keyword evidence="6" id="KW-0067">ATP-binding</keyword>
<keyword evidence="3" id="KW-0813">Transport</keyword>
<comment type="caution">
    <text evidence="12">The sequence shown here is derived from an EMBL/GenBank/DDBJ whole genome shotgun (WGS) entry which is preliminary data.</text>
</comment>
<dbReference type="InterPro" id="IPR029481">
    <property type="entry name" value="ABC_trans_N"/>
</dbReference>
<reference evidence="12 13" key="1">
    <citation type="journal article" date="2024" name="IMA Fungus">
        <title>IMA Genome - F19 : A genome assembly and annotation guide to empower mycologists, including annotated draft genome sequences of Ceratocystis pirilliformis, Diaporthe australafricana, Fusarium ophioides, Paecilomyces lecythidis, and Sporothrix stenoceras.</title>
        <authorList>
            <person name="Aylward J."/>
            <person name="Wilson A.M."/>
            <person name="Visagie C.M."/>
            <person name="Spraker J."/>
            <person name="Barnes I."/>
            <person name="Buitendag C."/>
            <person name="Ceriani C."/>
            <person name="Del Mar Angel L."/>
            <person name="du Plessis D."/>
            <person name="Fuchs T."/>
            <person name="Gasser K."/>
            <person name="Kramer D."/>
            <person name="Li W."/>
            <person name="Munsamy K."/>
            <person name="Piso A."/>
            <person name="Price J.L."/>
            <person name="Sonnekus B."/>
            <person name="Thomas C."/>
            <person name="van der Nest A."/>
            <person name="van Dijk A."/>
            <person name="van Heerden A."/>
            <person name="van Vuuren N."/>
            <person name="Yilmaz N."/>
            <person name="Duong T.A."/>
            <person name="van der Merwe N.A."/>
            <person name="Wingfield M.J."/>
            <person name="Wingfield B.D."/>
        </authorList>
    </citation>
    <scope>NUCLEOTIDE SEQUENCE [LARGE SCALE GENOMIC DNA]</scope>
    <source>
        <strain evidence="12 13">CMW 18300</strain>
    </source>
</reference>
<evidence type="ECO:0000256" key="4">
    <source>
        <dbReference type="ARBA" id="ARBA00022692"/>
    </source>
</evidence>
<feature type="region of interest" description="Disordered" evidence="9">
    <location>
        <begin position="828"/>
        <end position="848"/>
    </location>
</feature>
<feature type="transmembrane region" description="Helical" evidence="10">
    <location>
        <begin position="514"/>
        <end position="538"/>
    </location>
</feature>
<dbReference type="Pfam" id="PF01061">
    <property type="entry name" value="ABC2_membrane"/>
    <property type="match status" value="2"/>
</dbReference>
<dbReference type="Pfam" id="PF06422">
    <property type="entry name" value="PDR_CDR"/>
    <property type="match status" value="1"/>
</dbReference>
<proteinExistence type="inferred from homology"/>
<dbReference type="InterPro" id="IPR017871">
    <property type="entry name" value="ABC_transporter-like_CS"/>
</dbReference>
<organism evidence="12 13">
    <name type="scientific">Diaporthe australafricana</name>
    <dbReference type="NCBI Taxonomy" id="127596"/>
    <lineage>
        <taxon>Eukaryota</taxon>
        <taxon>Fungi</taxon>
        <taxon>Dikarya</taxon>
        <taxon>Ascomycota</taxon>
        <taxon>Pezizomycotina</taxon>
        <taxon>Sordariomycetes</taxon>
        <taxon>Sordariomycetidae</taxon>
        <taxon>Diaporthales</taxon>
        <taxon>Diaporthaceae</taxon>
        <taxon>Diaporthe</taxon>
    </lineage>
</organism>
<feature type="compositionally biased region" description="Polar residues" evidence="9">
    <location>
        <begin position="63"/>
        <end position="77"/>
    </location>
</feature>
<feature type="compositionally biased region" description="Basic and acidic residues" evidence="9">
    <location>
        <begin position="1"/>
        <end position="10"/>
    </location>
</feature>
<dbReference type="PROSITE" id="PS00211">
    <property type="entry name" value="ABC_TRANSPORTER_1"/>
    <property type="match status" value="1"/>
</dbReference>
<dbReference type="CDD" id="cd03233">
    <property type="entry name" value="ABCG_PDR_domain1"/>
    <property type="match status" value="1"/>
</dbReference>
<feature type="domain" description="ABC transporter" evidence="11">
    <location>
        <begin position="151"/>
        <end position="403"/>
    </location>
</feature>
<dbReference type="Gene3D" id="3.40.50.300">
    <property type="entry name" value="P-loop containing nucleotide triphosphate hydrolases"/>
    <property type="match status" value="2"/>
</dbReference>
<keyword evidence="7 10" id="KW-1133">Transmembrane helix</keyword>
<keyword evidence="8 10" id="KW-0472">Membrane</keyword>
<dbReference type="InterPro" id="IPR013525">
    <property type="entry name" value="ABC2_TM"/>
</dbReference>
<feature type="transmembrane region" description="Helical" evidence="10">
    <location>
        <begin position="1229"/>
        <end position="1251"/>
    </location>
</feature>
<dbReference type="SMART" id="SM00382">
    <property type="entry name" value="AAA"/>
    <property type="match status" value="2"/>
</dbReference>
<feature type="transmembrane region" description="Helical" evidence="10">
    <location>
        <begin position="600"/>
        <end position="618"/>
    </location>
</feature>
<name>A0ABR3Y3H4_9PEZI</name>
<comment type="subcellular location">
    <subcellularLocation>
        <location evidence="1">Membrane</location>
        <topology evidence="1">Multi-pass membrane protein</topology>
    </subcellularLocation>
</comment>
<dbReference type="Pfam" id="PF19055">
    <property type="entry name" value="ABC2_membrane_7"/>
    <property type="match status" value="1"/>
</dbReference>
<evidence type="ECO:0000256" key="7">
    <source>
        <dbReference type="ARBA" id="ARBA00022989"/>
    </source>
</evidence>
<accession>A0ABR3Y3H4</accession>
<evidence type="ECO:0000256" key="3">
    <source>
        <dbReference type="ARBA" id="ARBA00022448"/>
    </source>
</evidence>
<dbReference type="Pfam" id="PF14510">
    <property type="entry name" value="ABC_trans_N"/>
    <property type="match status" value="1"/>
</dbReference>
<dbReference type="InterPro" id="IPR003439">
    <property type="entry name" value="ABC_transporter-like_ATP-bd"/>
</dbReference>
<evidence type="ECO:0000256" key="10">
    <source>
        <dbReference type="SAM" id="Phobius"/>
    </source>
</evidence>
<feature type="domain" description="ABC transporter" evidence="11">
    <location>
        <begin position="858"/>
        <end position="1101"/>
    </location>
</feature>
<feature type="transmembrane region" description="Helical" evidence="10">
    <location>
        <begin position="1465"/>
        <end position="1485"/>
    </location>
</feature>
<evidence type="ECO:0000313" key="12">
    <source>
        <dbReference type="EMBL" id="KAL1882850.1"/>
    </source>
</evidence>
<feature type="region of interest" description="Disordered" evidence="9">
    <location>
        <begin position="1"/>
        <end position="86"/>
    </location>
</feature>
<dbReference type="InterPro" id="IPR027417">
    <property type="entry name" value="P-loop_NTPase"/>
</dbReference>
<dbReference type="InterPro" id="IPR010929">
    <property type="entry name" value="PDR_CDR_ABC"/>
</dbReference>
<keyword evidence="5" id="KW-0547">Nucleotide-binding</keyword>
<evidence type="ECO:0000256" key="6">
    <source>
        <dbReference type="ARBA" id="ARBA00022840"/>
    </source>
</evidence>
<dbReference type="InterPro" id="IPR003593">
    <property type="entry name" value="AAA+_ATPase"/>
</dbReference>
<evidence type="ECO:0000256" key="9">
    <source>
        <dbReference type="SAM" id="MobiDB-lite"/>
    </source>
</evidence>
<evidence type="ECO:0000256" key="8">
    <source>
        <dbReference type="ARBA" id="ARBA00023136"/>
    </source>
</evidence>
<feature type="transmembrane region" description="Helical" evidence="10">
    <location>
        <begin position="624"/>
        <end position="646"/>
    </location>
</feature>
<dbReference type="CDD" id="cd03232">
    <property type="entry name" value="ABCG_PDR_domain2"/>
    <property type="match status" value="1"/>
</dbReference>
<feature type="compositionally biased region" description="Polar residues" evidence="9">
    <location>
        <begin position="16"/>
        <end position="26"/>
    </location>
</feature>
<sequence>MSYRAKRENGEEMPTSRKSSSTNHSPANLVAAEDSDTLDGDARDAYNFSSRAEDERVAELARSFSQTGARSAGTQHDNPFHSPVPSLDPNSADFDARKWISALLHAFSKDPDQYPRQPLGVSWRYLGVHGFGSDTDYQKDVMNVLWRAPLIAKEWISKRQQKIQILSDFDGLVNSGKMLLVLGRPGRQSSGVSTLLKTIAGQVRGLHLNPKSMVSYQGVPWDVMHSRFRGEVVYQAETDIHFPQLSVGQTLMFAALGRTPKNRLPGVSREQYARHVRDAVMAVFGISHTMNTRVGNDYVRGVSGGERKRVSIAEVMLSQSSIQCWDNSTRGLDSATALEFARTLRLSSELMGTTAIVAMYQASQPAYDTFDKVTVLYEGRQIYFGPKDRAKQYFIDLGYHCPDRQTTADFLTSMTNPEERIIRSDVKNVRAVPQSPDDFATAWEFSQERQQLINDIATFENRSPTNGPEHENLKAAQKSRQASLTRNKSPYTISVPMQVKLCMSRGFQRLRGDMTFFTITVAANLVIALALGSIYYNLAPTAETLNSKCILLYFAILFNALSCALEIFSLYVQRPIVEKHYRYALYHPFSEAISSMITELPSKILSAICFNVPLYFMTNLRREAGPFFIFFLFSFTCTFTMSMIFRTIAQGSRSIQQALTPAAVLILGLVIYTGFVLPTRTMQGWLRWINYIDPIAYAYESLVANEFSGRRFPCTQFVPMGLPYMDASPAQRACATSGALPGQDFIDGDFYINNLYGYYHSHLWRNFGILVGFVVFFMVIYIIAAEYLSLHPSKGEILVFRRGHGRKPPKPFANDDEESGPVCPVRIEGRATEERRGSDNKAAVHSDEKDSERSDSIFHWSDVCYDISIKGERRRILDHVDGWVKPGTLTALMGATGAGKTTLLNVLADRVTVGVVTGDMLVNGRLRQKSFQRQTGYVQQQDIHLETATVREALRFSAMLRQPAATPVAEKHAYVEEVIGLLGMEAYAEAMVGVPGEGLNTEQRKRLTIGVELAAKPDLLLFLDEPTSGLDSQTSWSITALIKKLSDHGQAILCTIHQPSAMLFQQFDRLLLLAKGGQTVYFGDIGENSRTLTGYFEKHGAVPCGVAENPAEWMLKVIGAAPGARADRDWHEAWRNSSEYAEVQEELGRLEARQTSTSNPGKEVDMSSSYATTFHLQVAVCTKRVFQQYWRNPSYLYSKLFLCGGMSLFIGVSFYQAELSMSGLQNQMFSIFMLLVIFAFLVYQTMPHFIIQRQQYEGRECASRMYSWHVFMLSNIVVELPWTTLASLLIFFPFYYLVGMNNNGIPTDSVTERGGLMFLVIWTFMLFQSTFADMCIAGANTAEEGAILSLLMFALSLIFCGVMVPRSELPGFWIFMYRASPITYIISAMLSTGVGQNAVRCAELELLVFQPRAGQTCAEYLASFPVGAVYNPSATESCQYCPMASTDQFLASADIFYGNRYRDYALIWAYIVFNVCAAFFLYWLVRVPKKGNWRKRLGIR</sequence>
<keyword evidence="4 10" id="KW-0812">Transmembrane</keyword>
<dbReference type="InterPro" id="IPR043926">
    <property type="entry name" value="ABCG_dom"/>
</dbReference>
<feature type="transmembrane region" description="Helical" evidence="10">
    <location>
        <begin position="658"/>
        <end position="677"/>
    </location>
</feature>
<dbReference type="InterPro" id="IPR034001">
    <property type="entry name" value="ABCG_PDR_1"/>
</dbReference>
<dbReference type="SUPFAM" id="SSF52540">
    <property type="entry name" value="P-loop containing nucleoside triphosphate hydrolases"/>
    <property type="match status" value="2"/>
</dbReference>
<feature type="transmembrane region" description="Helical" evidence="10">
    <location>
        <begin position="763"/>
        <end position="784"/>
    </location>
</feature>
<comment type="similarity">
    <text evidence="2">Belongs to the ABC transporter superfamily. ABCG family. PDR (TC 3.A.1.205) subfamily.</text>
</comment>
<protein>
    <submittedName>
        <fullName evidence="12">Multidrug resistance protein</fullName>
    </submittedName>
</protein>
<feature type="transmembrane region" description="Helical" evidence="10">
    <location>
        <begin position="1272"/>
        <end position="1296"/>
    </location>
</feature>
<keyword evidence="13" id="KW-1185">Reference proteome</keyword>
<evidence type="ECO:0000256" key="1">
    <source>
        <dbReference type="ARBA" id="ARBA00004141"/>
    </source>
</evidence>
<dbReference type="PROSITE" id="PS50893">
    <property type="entry name" value="ABC_TRANSPORTER_2"/>
    <property type="match status" value="2"/>
</dbReference>
<feature type="transmembrane region" description="Helical" evidence="10">
    <location>
        <begin position="1346"/>
        <end position="1364"/>
    </location>
</feature>